<dbReference type="SFLD" id="SFLDG01099">
    <property type="entry name" value="Uncharacterised_Radical_SAM_Su"/>
    <property type="match status" value="1"/>
</dbReference>
<dbReference type="Gene3D" id="3.20.20.70">
    <property type="entry name" value="Aldolase class I"/>
    <property type="match status" value="1"/>
</dbReference>
<proteinExistence type="predicted"/>
<evidence type="ECO:0000313" key="6">
    <source>
        <dbReference type="EMBL" id="SEM64984.1"/>
    </source>
</evidence>
<dbReference type="InterPro" id="IPR040085">
    <property type="entry name" value="MJ0674-like"/>
</dbReference>
<dbReference type="RefSeq" id="WP_092752382.1">
    <property type="nucleotide sequence ID" value="NZ_FOCG01000001.1"/>
</dbReference>
<evidence type="ECO:0000256" key="1">
    <source>
        <dbReference type="ARBA" id="ARBA00022691"/>
    </source>
</evidence>
<reference evidence="6 7" key="1">
    <citation type="submission" date="2016-10" db="EMBL/GenBank/DDBJ databases">
        <authorList>
            <person name="de Groot N.N."/>
        </authorList>
    </citation>
    <scope>NUCLEOTIDE SEQUENCE [LARGE SCALE GENOMIC DNA]</scope>
    <source>
        <strain evidence="6 7">CGMCC 1.5070</strain>
    </source>
</reference>
<name>A0A1H8A4Z2_9FIRM</name>
<dbReference type="PANTHER" id="PTHR43075">
    <property type="entry name" value="FORMATE LYASE ACTIVATING ENZYME, PUTATIVE (AFU_ORTHOLOGUE AFUA_2G15630)-RELATED"/>
    <property type="match status" value="1"/>
</dbReference>
<gene>
    <name evidence="6" type="ORF">SAMN05216180_1077</name>
</gene>
<dbReference type="GO" id="GO:0051536">
    <property type="term" value="F:iron-sulfur cluster binding"/>
    <property type="evidence" value="ECO:0007669"/>
    <property type="project" value="UniProtKB-KW"/>
</dbReference>
<dbReference type="PIRSF" id="PIRSF004869">
    <property type="entry name" value="PflX_prd"/>
    <property type="match status" value="1"/>
</dbReference>
<keyword evidence="1 5" id="KW-0949">S-adenosyl-L-methionine</keyword>
<feature type="binding site" evidence="5">
    <location>
        <position position="70"/>
    </location>
    <ligand>
        <name>[4Fe-4S] cluster</name>
        <dbReference type="ChEBI" id="CHEBI:49883"/>
        <note>4Fe-4S-S-AdoMet</note>
    </ligand>
</feature>
<dbReference type="GO" id="GO:0046872">
    <property type="term" value="F:metal ion binding"/>
    <property type="evidence" value="ECO:0007669"/>
    <property type="project" value="UniProtKB-KW"/>
</dbReference>
<comment type="cofactor">
    <cofactor evidence="5">
        <name>[4Fe-4S] cluster</name>
        <dbReference type="ChEBI" id="CHEBI:49883"/>
    </cofactor>
    <text evidence="5">Binds 1 [4Fe-4S] cluster. The cluster is coordinated with 3 cysteines and an exchangeable S-adenosyl-L-methionine.</text>
</comment>
<dbReference type="InterPro" id="IPR013785">
    <property type="entry name" value="Aldolase_TIM"/>
</dbReference>
<dbReference type="SFLD" id="SFLDS00029">
    <property type="entry name" value="Radical_SAM"/>
    <property type="match status" value="1"/>
</dbReference>
<dbReference type="GO" id="GO:0016829">
    <property type="term" value="F:lyase activity"/>
    <property type="evidence" value="ECO:0007669"/>
    <property type="project" value="UniProtKB-KW"/>
</dbReference>
<dbReference type="CDD" id="cd01335">
    <property type="entry name" value="Radical_SAM"/>
    <property type="match status" value="1"/>
</dbReference>
<keyword evidence="4 5" id="KW-0411">Iron-sulfur</keyword>
<keyword evidence="3 5" id="KW-0408">Iron</keyword>
<evidence type="ECO:0000256" key="3">
    <source>
        <dbReference type="ARBA" id="ARBA00023004"/>
    </source>
</evidence>
<evidence type="ECO:0000256" key="5">
    <source>
        <dbReference type="PIRSR" id="PIRSR004869-50"/>
    </source>
</evidence>
<dbReference type="EMBL" id="FOCG01000001">
    <property type="protein sequence ID" value="SEM64984.1"/>
    <property type="molecule type" value="Genomic_DNA"/>
</dbReference>
<dbReference type="InterPro" id="IPR016431">
    <property type="entry name" value="Pyrv-formate_lyase-activ_prd"/>
</dbReference>
<organism evidence="6 7">
    <name type="scientific">Hydrogenoanaerobacterium saccharovorans</name>
    <dbReference type="NCBI Taxonomy" id="474960"/>
    <lineage>
        <taxon>Bacteria</taxon>
        <taxon>Bacillati</taxon>
        <taxon>Bacillota</taxon>
        <taxon>Clostridia</taxon>
        <taxon>Eubacteriales</taxon>
        <taxon>Oscillospiraceae</taxon>
        <taxon>Hydrogenoanaerobacterium</taxon>
    </lineage>
</organism>
<evidence type="ECO:0000256" key="4">
    <source>
        <dbReference type="ARBA" id="ARBA00023014"/>
    </source>
</evidence>
<dbReference type="InterPro" id="IPR007197">
    <property type="entry name" value="rSAM"/>
</dbReference>
<dbReference type="PANTHER" id="PTHR43075:SF1">
    <property type="entry name" value="FORMATE LYASE ACTIVATING ENZYME, PUTATIVE (AFU_ORTHOLOGUE AFUA_2G15630)-RELATED"/>
    <property type="match status" value="1"/>
</dbReference>
<dbReference type="STRING" id="474960.SAMN05216180_1077"/>
<feature type="binding site" evidence="5">
    <location>
        <position position="63"/>
    </location>
    <ligand>
        <name>[4Fe-4S] cluster</name>
        <dbReference type="ChEBI" id="CHEBI:49883"/>
        <note>4Fe-4S-S-AdoMet</note>
    </ligand>
</feature>
<dbReference type="AlphaFoldDB" id="A0A1H8A4Z2"/>
<accession>A0A1H8A4Z2</accession>
<dbReference type="SUPFAM" id="SSF102114">
    <property type="entry name" value="Radical SAM enzymes"/>
    <property type="match status" value="1"/>
</dbReference>
<sequence length="297" mass="33536">MSVCNICPRHCNIERRETQNGSGQLGVCGMGRLPVVARAGIHHWEEPCISGTRGSGTVFFSGCNLKCCFCQNYKISTQGFGKEITVTRLREIYYELIEKGVHNINLVSPTHYIEAVSQSLCEPLPVPVVYNSSGYESANALKQLDEKVQIYLPDFKYSDNDCAVRYSKADRYYETAADAIYEMYRQVGSYRINDEGLLQSGVVIRHMILPNNIENTLGVIDWVADHFKNGEVLFSLMCQYVPCGKAADYPEINRVLTPEEYKRVEDYLFYSGIEDGFLQEQEAASCEFIPNFDLSGV</sequence>
<protein>
    <submittedName>
        <fullName evidence="6">Putative pyruvate formate lyase activating enzyme</fullName>
    </submittedName>
</protein>
<evidence type="ECO:0000313" key="7">
    <source>
        <dbReference type="Proteomes" id="UP000199158"/>
    </source>
</evidence>
<feature type="binding site" evidence="5">
    <location>
        <position position="67"/>
    </location>
    <ligand>
        <name>[4Fe-4S] cluster</name>
        <dbReference type="ChEBI" id="CHEBI:49883"/>
        <note>4Fe-4S-S-AdoMet</note>
    </ligand>
</feature>
<dbReference type="Pfam" id="PF13353">
    <property type="entry name" value="Fer4_12"/>
    <property type="match status" value="1"/>
</dbReference>
<dbReference type="InterPro" id="IPR058240">
    <property type="entry name" value="rSAM_sf"/>
</dbReference>
<keyword evidence="2 5" id="KW-0479">Metal-binding</keyword>
<evidence type="ECO:0000256" key="2">
    <source>
        <dbReference type="ARBA" id="ARBA00022723"/>
    </source>
</evidence>
<keyword evidence="7" id="KW-1185">Reference proteome</keyword>
<keyword evidence="6" id="KW-0456">Lyase</keyword>
<keyword evidence="6" id="KW-0670">Pyruvate</keyword>
<dbReference type="Proteomes" id="UP000199158">
    <property type="component" value="Unassembled WGS sequence"/>
</dbReference>
<dbReference type="OrthoDB" id="9781783at2"/>